<dbReference type="InterPro" id="IPR045119">
    <property type="entry name" value="SUN1-5"/>
</dbReference>
<organism evidence="8 9">
    <name type="scientific">Lophiostoma macrostomum CBS 122681</name>
    <dbReference type="NCBI Taxonomy" id="1314788"/>
    <lineage>
        <taxon>Eukaryota</taxon>
        <taxon>Fungi</taxon>
        <taxon>Dikarya</taxon>
        <taxon>Ascomycota</taxon>
        <taxon>Pezizomycotina</taxon>
        <taxon>Dothideomycetes</taxon>
        <taxon>Pleosporomycetidae</taxon>
        <taxon>Pleosporales</taxon>
        <taxon>Lophiostomataceae</taxon>
        <taxon>Lophiostoma</taxon>
    </lineage>
</organism>
<gene>
    <name evidence="8" type="ORF">K491DRAFT_218314</name>
</gene>
<accession>A0A6A6THK6</accession>
<feature type="region of interest" description="Disordered" evidence="5">
    <location>
        <begin position="169"/>
        <end position="188"/>
    </location>
</feature>
<name>A0A6A6THK6_9PLEO</name>
<feature type="compositionally biased region" description="Basic residues" evidence="5">
    <location>
        <begin position="45"/>
        <end position="56"/>
    </location>
</feature>
<feature type="compositionally biased region" description="Basic and acidic residues" evidence="5">
    <location>
        <begin position="130"/>
        <end position="140"/>
    </location>
</feature>
<feature type="region of interest" description="Disordered" evidence="5">
    <location>
        <begin position="197"/>
        <end position="238"/>
    </location>
</feature>
<dbReference type="EMBL" id="MU004309">
    <property type="protein sequence ID" value="KAF2659212.1"/>
    <property type="molecule type" value="Genomic_DNA"/>
</dbReference>
<reference evidence="8" key="1">
    <citation type="journal article" date="2020" name="Stud. Mycol.">
        <title>101 Dothideomycetes genomes: a test case for predicting lifestyles and emergence of pathogens.</title>
        <authorList>
            <person name="Haridas S."/>
            <person name="Albert R."/>
            <person name="Binder M."/>
            <person name="Bloem J."/>
            <person name="Labutti K."/>
            <person name="Salamov A."/>
            <person name="Andreopoulos B."/>
            <person name="Baker S."/>
            <person name="Barry K."/>
            <person name="Bills G."/>
            <person name="Bluhm B."/>
            <person name="Cannon C."/>
            <person name="Castanera R."/>
            <person name="Culley D."/>
            <person name="Daum C."/>
            <person name="Ezra D."/>
            <person name="Gonzalez J."/>
            <person name="Henrissat B."/>
            <person name="Kuo A."/>
            <person name="Liang C."/>
            <person name="Lipzen A."/>
            <person name="Lutzoni F."/>
            <person name="Magnuson J."/>
            <person name="Mondo S."/>
            <person name="Nolan M."/>
            <person name="Ohm R."/>
            <person name="Pangilinan J."/>
            <person name="Park H.-J."/>
            <person name="Ramirez L."/>
            <person name="Alfaro M."/>
            <person name="Sun H."/>
            <person name="Tritt A."/>
            <person name="Yoshinaga Y."/>
            <person name="Zwiers L.-H."/>
            <person name="Turgeon B."/>
            <person name="Goodwin S."/>
            <person name="Spatafora J."/>
            <person name="Crous P."/>
            <person name="Grigoriev I."/>
        </authorList>
    </citation>
    <scope>NUCLEOTIDE SEQUENCE</scope>
    <source>
        <strain evidence="8">CBS 122681</strain>
    </source>
</reference>
<evidence type="ECO:0000256" key="6">
    <source>
        <dbReference type="SAM" id="Phobius"/>
    </source>
</evidence>
<dbReference type="Proteomes" id="UP000799324">
    <property type="component" value="Unassembled WGS sequence"/>
</dbReference>
<dbReference type="PROSITE" id="PS51469">
    <property type="entry name" value="SUN"/>
    <property type="match status" value="1"/>
</dbReference>
<dbReference type="PANTHER" id="PTHR12911:SF8">
    <property type="entry name" value="KLAROID PROTEIN-RELATED"/>
    <property type="match status" value="1"/>
</dbReference>
<feature type="compositionally biased region" description="Low complexity" evidence="5">
    <location>
        <begin position="1"/>
        <end position="17"/>
    </location>
</feature>
<evidence type="ECO:0000313" key="8">
    <source>
        <dbReference type="EMBL" id="KAF2659212.1"/>
    </source>
</evidence>
<keyword evidence="2 6" id="KW-0812">Transmembrane</keyword>
<keyword evidence="4 6" id="KW-0472">Membrane</keyword>
<keyword evidence="9" id="KW-1185">Reference proteome</keyword>
<sequence length="650" mass="70405">MAGSRAGPSSAAPTPARRSNRLASIPREGAPSIAVSTATPAGTAARRKAALTKVKTRPSNAYGATGRVEDAQDLTISTTGFTQTFGDQRENAVVRDEEVHVEVASSAPAPIPQPRGALGTRRVDASLNEDRLSSSVHHSDEDDSDSDSPSVGNTSKSFGIMHEAGMTAARAPRLNGNVRPGPISGAFRAAPQPRLQQPALAPVPPPRLPQAPPRLPQAPPHRPQAPAATPGDHAIPPVFHENISSAENRLFREKWATLILAFLAALAFLVISMMGIHKLARTPLVDHNRVYRDYDNWNLSMIDALAMRSEFIAQGITHHLCPNTRKQPWADREGRTIIDEGYVPVFQRTNDLQTKVEAHENALSQVQDGLASLEEFLPNLVTVVNHGNKRYEITDEFWRALISKLQSEGMSDGVWLDFVSKNREAVMQTLTEAVKEQLAEIGDPVRLESLAMANLVANAELSLRKVNFFSTGLGARVDPFATSTTFADKDGSAVYQKLFSARHARPPITALKSWEEPGDCWCAAPDTGGKGLAQLAVQLGQPMIPRQVTVENLPREASLDAETAPRVMELWAQTSGVASAAGCGPGLDGWVCLGRFSYNLEAMNHVQTFNLDVIVAKPITKTILRVVENWGGDHTCLYRLRLHGDAAPSE</sequence>
<dbReference type="InterPro" id="IPR012919">
    <property type="entry name" value="SUN_dom"/>
</dbReference>
<proteinExistence type="predicted"/>
<dbReference type="OrthoDB" id="342281at2759"/>
<dbReference type="GO" id="GO:0043495">
    <property type="term" value="F:protein-membrane adaptor activity"/>
    <property type="evidence" value="ECO:0007669"/>
    <property type="project" value="TreeGrafter"/>
</dbReference>
<evidence type="ECO:0000256" key="2">
    <source>
        <dbReference type="ARBA" id="ARBA00022692"/>
    </source>
</evidence>
<dbReference type="Gene3D" id="2.60.120.260">
    <property type="entry name" value="Galactose-binding domain-like"/>
    <property type="match status" value="1"/>
</dbReference>
<dbReference type="GO" id="GO:0034993">
    <property type="term" value="C:meiotic nuclear membrane microtubule tethering complex"/>
    <property type="evidence" value="ECO:0007669"/>
    <property type="project" value="TreeGrafter"/>
</dbReference>
<protein>
    <recommendedName>
        <fullName evidence="7">SUN domain-containing protein</fullName>
    </recommendedName>
</protein>
<feature type="domain" description="SUN" evidence="7">
    <location>
        <begin position="474"/>
        <end position="647"/>
    </location>
</feature>
<feature type="region of interest" description="Disordered" evidence="5">
    <location>
        <begin position="130"/>
        <end position="157"/>
    </location>
</feature>
<evidence type="ECO:0000256" key="1">
    <source>
        <dbReference type="ARBA" id="ARBA00004370"/>
    </source>
</evidence>
<dbReference type="Pfam" id="PF07738">
    <property type="entry name" value="Sad1_UNC"/>
    <property type="match status" value="1"/>
</dbReference>
<dbReference type="AlphaFoldDB" id="A0A6A6THK6"/>
<feature type="transmembrane region" description="Helical" evidence="6">
    <location>
        <begin position="255"/>
        <end position="276"/>
    </location>
</feature>
<dbReference type="PANTHER" id="PTHR12911">
    <property type="entry name" value="SAD1/UNC-84-LIKE PROTEIN-RELATED"/>
    <property type="match status" value="1"/>
</dbReference>
<evidence type="ECO:0000259" key="7">
    <source>
        <dbReference type="PROSITE" id="PS51469"/>
    </source>
</evidence>
<comment type="subcellular location">
    <subcellularLocation>
        <location evidence="1">Membrane</location>
    </subcellularLocation>
</comment>
<feature type="compositionally biased region" description="Pro residues" evidence="5">
    <location>
        <begin position="201"/>
        <end position="223"/>
    </location>
</feature>
<feature type="region of interest" description="Disordered" evidence="5">
    <location>
        <begin position="1"/>
        <end position="66"/>
    </location>
</feature>
<evidence type="ECO:0000256" key="4">
    <source>
        <dbReference type="ARBA" id="ARBA00023136"/>
    </source>
</evidence>
<evidence type="ECO:0000256" key="3">
    <source>
        <dbReference type="ARBA" id="ARBA00022989"/>
    </source>
</evidence>
<evidence type="ECO:0000256" key="5">
    <source>
        <dbReference type="SAM" id="MobiDB-lite"/>
    </source>
</evidence>
<evidence type="ECO:0000313" key="9">
    <source>
        <dbReference type="Proteomes" id="UP000799324"/>
    </source>
</evidence>
<keyword evidence="3 6" id="KW-1133">Transmembrane helix</keyword>